<dbReference type="PANTHER" id="PTHR32089:SF112">
    <property type="entry name" value="LYSOZYME-LIKE PROTEIN-RELATED"/>
    <property type="match status" value="1"/>
</dbReference>
<feature type="domain" description="HAMP" evidence="11">
    <location>
        <begin position="225"/>
        <end position="278"/>
    </location>
</feature>
<dbReference type="Pfam" id="PF17200">
    <property type="entry name" value="sCache_2"/>
    <property type="match status" value="1"/>
</dbReference>
<dbReference type="SUPFAM" id="SSF58104">
    <property type="entry name" value="Methyl-accepting chemotaxis protein (MCP) signaling domain"/>
    <property type="match status" value="1"/>
</dbReference>
<evidence type="ECO:0000256" key="7">
    <source>
        <dbReference type="ARBA" id="ARBA00029447"/>
    </source>
</evidence>
<name>A0ABU9K0W3_9BACI</name>
<keyword evidence="4 9" id="KW-1133">Transmembrane helix</keyword>
<dbReference type="PRINTS" id="PR00260">
    <property type="entry name" value="CHEMTRNSDUCR"/>
</dbReference>
<keyword evidence="13" id="KW-1185">Reference proteome</keyword>
<evidence type="ECO:0000256" key="5">
    <source>
        <dbReference type="ARBA" id="ARBA00023136"/>
    </source>
</evidence>
<dbReference type="Gene3D" id="1.10.287.950">
    <property type="entry name" value="Methyl-accepting chemotaxis protein"/>
    <property type="match status" value="1"/>
</dbReference>
<evidence type="ECO:0000256" key="1">
    <source>
        <dbReference type="ARBA" id="ARBA00004651"/>
    </source>
</evidence>
<comment type="caution">
    <text evidence="12">The sequence shown here is derived from an EMBL/GenBank/DDBJ whole genome shotgun (WGS) entry which is preliminary data.</text>
</comment>
<evidence type="ECO:0000256" key="8">
    <source>
        <dbReference type="PROSITE-ProRule" id="PRU00284"/>
    </source>
</evidence>
<protein>
    <submittedName>
        <fullName evidence="12">Methyl-accepting chemotaxis protein</fullName>
    </submittedName>
</protein>
<evidence type="ECO:0000256" key="3">
    <source>
        <dbReference type="ARBA" id="ARBA00022692"/>
    </source>
</evidence>
<dbReference type="InterPro" id="IPR004089">
    <property type="entry name" value="MCPsignal_dom"/>
</dbReference>
<dbReference type="PANTHER" id="PTHR32089">
    <property type="entry name" value="METHYL-ACCEPTING CHEMOTAXIS PROTEIN MCPB"/>
    <property type="match status" value="1"/>
</dbReference>
<dbReference type="InterPro" id="IPR004090">
    <property type="entry name" value="Chemotax_Me-accpt_rcpt"/>
</dbReference>
<gene>
    <name evidence="12" type="ORF">NST17_13740</name>
</gene>
<keyword evidence="6 8" id="KW-0807">Transducer</keyword>
<dbReference type="SMART" id="SM00283">
    <property type="entry name" value="MA"/>
    <property type="match status" value="1"/>
</dbReference>
<evidence type="ECO:0000313" key="13">
    <source>
        <dbReference type="Proteomes" id="UP001459714"/>
    </source>
</evidence>
<dbReference type="CDD" id="cd06225">
    <property type="entry name" value="HAMP"/>
    <property type="match status" value="1"/>
</dbReference>
<evidence type="ECO:0000313" key="12">
    <source>
        <dbReference type="EMBL" id="MEL3958249.1"/>
    </source>
</evidence>
<keyword evidence="2" id="KW-1003">Cell membrane</keyword>
<accession>A0ABU9K0W3</accession>
<reference evidence="12 13" key="1">
    <citation type="submission" date="2024-03" db="EMBL/GenBank/DDBJ databases">
        <title>Bacilli Hybrid Assemblies.</title>
        <authorList>
            <person name="Kovac J."/>
        </authorList>
    </citation>
    <scope>NUCLEOTIDE SEQUENCE [LARGE SCALE GENOMIC DNA]</scope>
    <source>
        <strain evidence="12 13">FSL M8-0022</strain>
    </source>
</reference>
<evidence type="ECO:0000259" key="11">
    <source>
        <dbReference type="PROSITE" id="PS50885"/>
    </source>
</evidence>
<dbReference type="SMART" id="SM01049">
    <property type="entry name" value="Cache_2"/>
    <property type="match status" value="1"/>
</dbReference>
<evidence type="ECO:0000256" key="2">
    <source>
        <dbReference type="ARBA" id="ARBA00022475"/>
    </source>
</evidence>
<evidence type="ECO:0000259" key="10">
    <source>
        <dbReference type="PROSITE" id="PS50111"/>
    </source>
</evidence>
<dbReference type="EMBL" id="JBBYAK010000001">
    <property type="protein sequence ID" value="MEL3958249.1"/>
    <property type="molecule type" value="Genomic_DNA"/>
</dbReference>
<dbReference type="Pfam" id="PF00015">
    <property type="entry name" value="MCPsignal"/>
    <property type="match status" value="1"/>
</dbReference>
<evidence type="ECO:0000256" key="4">
    <source>
        <dbReference type="ARBA" id="ARBA00022989"/>
    </source>
</evidence>
<keyword evidence="3 9" id="KW-0812">Transmembrane</keyword>
<organism evidence="12 13">
    <name type="scientific">Caldifermentibacillus hisashii</name>
    <dbReference type="NCBI Taxonomy" id="996558"/>
    <lineage>
        <taxon>Bacteria</taxon>
        <taxon>Bacillati</taxon>
        <taxon>Bacillota</taxon>
        <taxon>Bacilli</taxon>
        <taxon>Bacillales</taxon>
        <taxon>Bacillaceae</taxon>
        <taxon>Caldifermentibacillus</taxon>
    </lineage>
</organism>
<dbReference type="Pfam" id="PF00672">
    <property type="entry name" value="HAMP"/>
    <property type="match status" value="1"/>
</dbReference>
<comment type="similarity">
    <text evidence="7">Belongs to the methyl-accepting chemotaxis (MCP) protein family.</text>
</comment>
<keyword evidence="5 9" id="KW-0472">Membrane</keyword>
<dbReference type="SMART" id="SM00304">
    <property type="entry name" value="HAMP"/>
    <property type="match status" value="1"/>
</dbReference>
<sequence length="583" mass="64872">MKTLFHFKTIKTRLLFLAMLALLVPLLTVSYFSYNKSAANLDELGRQNLKNSVEMTIETIEILNQQVKQENLPLEEAQELVRQAILGEKNPDGTRPINKKINLGENGYLFILDQKGKLIAHPNIEGKNMWDTVDVDGKALGQEMIKAGNNGGGFTYYKWELPNNKNQIETKVTYSKTDPYWGWTVAASTYMIDFNKPADEILKMILIIIGVILIVGGLFVWFYTNKLSKSIKLIVEKMLLLADGDLNFEPVHIKFKDEIGLLAQALNQMQEKLRGVIQNISQASHLLTGNSEELIQSADEVKLGAEQVATTMQELATGSEKQASSSSDLSSMMASFVTKLEEANEHGERIQKSATEVFTMTNDGVKRMEDTNQQMEKIDQIVQHSVKRVNHLNEEAREISKLVVVIKEIADQTNLLALNAAIEAARAGEHGKGFSVVADEVRKLAEEVAESDQDISKIVGNIQQEFNEVTETLKSGYGEVEKGTKQIKATQETFNFINKNVSGAVENINMIKGILSDILENGHEMNEFIQEIAAIAEESSAGIEQTTAAAQETSSSMEEVANSSKQLSRLAEDLNHLLENFKL</sequence>
<feature type="domain" description="Methyl-accepting transducer" evidence="10">
    <location>
        <begin position="297"/>
        <end position="547"/>
    </location>
</feature>
<dbReference type="PROSITE" id="PS50111">
    <property type="entry name" value="CHEMOTAXIS_TRANSDUC_2"/>
    <property type="match status" value="1"/>
</dbReference>
<feature type="transmembrane region" description="Helical" evidence="9">
    <location>
        <begin position="201"/>
        <end position="223"/>
    </location>
</feature>
<evidence type="ECO:0000256" key="9">
    <source>
        <dbReference type="SAM" id="Phobius"/>
    </source>
</evidence>
<dbReference type="Proteomes" id="UP001459714">
    <property type="component" value="Unassembled WGS sequence"/>
</dbReference>
<dbReference type="PROSITE" id="PS50885">
    <property type="entry name" value="HAMP"/>
    <property type="match status" value="1"/>
</dbReference>
<dbReference type="Gene3D" id="3.30.450.20">
    <property type="entry name" value="PAS domain"/>
    <property type="match status" value="1"/>
</dbReference>
<dbReference type="InterPro" id="IPR033480">
    <property type="entry name" value="sCache_2"/>
</dbReference>
<dbReference type="InterPro" id="IPR003660">
    <property type="entry name" value="HAMP_dom"/>
</dbReference>
<evidence type="ECO:0000256" key="6">
    <source>
        <dbReference type="ARBA" id="ARBA00023224"/>
    </source>
</evidence>
<comment type="subcellular location">
    <subcellularLocation>
        <location evidence="1">Cell membrane</location>
        <topology evidence="1">Multi-pass membrane protein</topology>
    </subcellularLocation>
</comment>
<dbReference type="RefSeq" id="WP_342020454.1">
    <property type="nucleotide sequence ID" value="NZ_JBBYAK010000001.1"/>
</dbReference>
<dbReference type="CDD" id="cd12912">
    <property type="entry name" value="PDC2_MCP_like"/>
    <property type="match status" value="1"/>
</dbReference>
<dbReference type="CDD" id="cd11386">
    <property type="entry name" value="MCP_signal"/>
    <property type="match status" value="1"/>
</dbReference>
<proteinExistence type="inferred from homology"/>